<dbReference type="PROSITE" id="PS50109">
    <property type="entry name" value="HIS_KIN"/>
    <property type="match status" value="1"/>
</dbReference>
<keyword evidence="6" id="KW-0004">4Fe-4S</keyword>
<feature type="region of interest" description="Disordered" evidence="18">
    <location>
        <begin position="419"/>
        <end position="438"/>
    </location>
</feature>
<evidence type="ECO:0000256" key="16">
    <source>
        <dbReference type="ARBA" id="ARBA00024827"/>
    </source>
</evidence>
<comment type="function">
    <text evidence="16">Member of the two-component regulatory system NreB/NreC involved in the control of dissimilatory nitrate/nitrite reduction in response to oxygen. NreB functions as a direct oxygen sensor histidine kinase which is autophosphorylated, in the absence of oxygen, probably at the conserved histidine residue, and transfers its phosphate group probably to a conserved aspartate residue of NreC. NreB/NreC activates the expression of the nitrate (narGHJI) and nitrite (nir) reductase operons, as well as the putative nitrate transporter gene narT.</text>
</comment>
<keyword evidence="12" id="KW-0418">Kinase</keyword>
<gene>
    <name evidence="21" type="ORF">UFOPK2766_01963</name>
    <name evidence="22" type="ORF">UFOPK3519_01858</name>
</gene>
<dbReference type="CDD" id="cd16917">
    <property type="entry name" value="HATPase_UhpB-NarQ-NarX-like"/>
    <property type="match status" value="1"/>
</dbReference>
<name>A0A6J7HSX1_9ZZZZ</name>
<evidence type="ECO:0000256" key="5">
    <source>
        <dbReference type="ARBA" id="ARBA00017322"/>
    </source>
</evidence>
<dbReference type="PANTHER" id="PTHR24421">
    <property type="entry name" value="NITRATE/NITRITE SENSOR PROTEIN NARX-RELATED"/>
    <property type="match status" value="1"/>
</dbReference>
<keyword evidence="10" id="KW-0479">Metal-binding</keyword>
<dbReference type="GO" id="GO:0005524">
    <property type="term" value="F:ATP binding"/>
    <property type="evidence" value="ECO:0007669"/>
    <property type="project" value="UniProtKB-KW"/>
</dbReference>
<evidence type="ECO:0000313" key="22">
    <source>
        <dbReference type="EMBL" id="CAB4919455.1"/>
    </source>
</evidence>
<dbReference type="GO" id="GO:0051539">
    <property type="term" value="F:4 iron, 4 sulfur cluster binding"/>
    <property type="evidence" value="ECO:0007669"/>
    <property type="project" value="UniProtKB-KW"/>
</dbReference>
<evidence type="ECO:0000259" key="20">
    <source>
        <dbReference type="PROSITE" id="PS50109"/>
    </source>
</evidence>
<dbReference type="Gene3D" id="1.20.5.1930">
    <property type="match status" value="1"/>
</dbReference>
<dbReference type="EC" id="2.7.13.3" evidence="4"/>
<dbReference type="SMART" id="SM00387">
    <property type="entry name" value="HATPase_c"/>
    <property type="match status" value="1"/>
</dbReference>
<proteinExistence type="predicted"/>
<comment type="subcellular location">
    <subcellularLocation>
        <location evidence="3">Cytoplasm</location>
    </subcellularLocation>
</comment>
<evidence type="ECO:0000256" key="19">
    <source>
        <dbReference type="SAM" id="Phobius"/>
    </source>
</evidence>
<dbReference type="EMBL" id="CAEZYU010000117">
    <property type="protein sequence ID" value="CAB4756723.1"/>
    <property type="molecule type" value="Genomic_DNA"/>
</dbReference>
<evidence type="ECO:0000256" key="18">
    <source>
        <dbReference type="SAM" id="MobiDB-lite"/>
    </source>
</evidence>
<dbReference type="SUPFAM" id="SSF55874">
    <property type="entry name" value="ATPase domain of HSP90 chaperone/DNA topoisomerase II/histidine kinase"/>
    <property type="match status" value="1"/>
</dbReference>
<evidence type="ECO:0000256" key="10">
    <source>
        <dbReference type="ARBA" id="ARBA00022723"/>
    </source>
</evidence>
<evidence type="ECO:0000256" key="6">
    <source>
        <dbReference type="ARBA" id="ARBA00022485"/>
    </source>
</evidence>
<dbReference type="GO" id="GO:0005737">
    <property type="term" value="C:cytoplasm"/>
    <property type="evidence" value="ECO:0007669"/>
    <property type="project" value="UniProtKB-SubCell"/>
</dbReference>
<dbReference type="PRINTS" id="PR00344">
    <property type="entry name" value="BCTRLSENSOR"/>
</dbReference>
<dbReference type="InterPro" id="IPR011712">
    <property type="entry name" value="Sig_transdc_His_kin_sub3_dim/P"/>
</dbReference>
<dbReference type="PANTHER" id="PTHR24421:SF10">
    <property type="entry name" value="NITRATE_NITRITE SENSOR PROTEIN NARQ"/>
    <property type="match status" value="1"/>
</dbReference>
<evidence type="ECO:0000256" key="12">
    <source>
        <dbReference type="ARBA" id="ARBA00022777"/>
    </source>
</evidence>
<reference evidence="22" key="1">
    <citation type="submission" date="2020-05" db="EMBL/GenBank/DDBJ databases">
        <authorList>
            <person name="Chiriac C."/>
            <person name="Salcher M."/>
            <person name="Ghai R."/>
            <person name="Kavagutti S V."/>
        </authorList>
    </citation>
    <scope>NUCLEOTIDE SEQUENCE</scope>
</reference>
<keyword evidence="8" id="KW-0597">Phosphoprotein</keyword>
<dbReference type="InterPro" id="IPR005467">
    <property type="entry name" value="His_kinase_dom"/>
</dbReference>
<dbReference type="GO" id="GO:0046983">
    <property type="term" value="F:protein dimerization activity"/>
    <property type="evidence" value="ECO:0007669"/>
    <property type="project" value="InterPro"/>
</dbReference>
<organism evidence="22">
    <name type="scientific">freshwater metagenome</name>
    <dbReference type="NCBI Taxonomy" id="449393"/>
    <lineage>
        <taxon>unclassified sequences</taxon>
        <taxon>metagenomes</taxon>
        <taxon>ecological metagenomes</taxon>
    </lineage>
</organism>
<dbReference type="Pfam" id="PF07730">
    <property type="entry name" value="HisKA_3"/>
    <property type="match status" value="1"/>
</dbReference>
<feature type="domain" description="Histidine kinase" evidence="20">
    <location>
        <begin position="244"/>
        <end position="438"/>
    </location>
</feature>
<evidence type="ECO:0000256" key="14">
    <source>
        <dbReference type="ARBA" id="ARBA00023004"/>
    </source>
</evidence>
<evidence type="ECO:0000256" key="11">
    <source>
        <dbReference type="ARBA" id="ARBA00022741"/>
    </source>
</evidence>
<sequence>MSKERGQRDLARNAVLWFIAADLVAVVLIAGVGLAVARRIATNEAIRDARAVIETDARHVTPALTSGLLAGDPSASDRFDALVRSRVLSDSLVRVKLWDINGQILYSDDPDLVGETYPLGSEELEALNAGSTAADFSDLSKPENRNERSYGRLVEVYSGVKGADGTPLLFEAYVRFDRLSENSSRILADFAPALLGGLLALFAIQIPLALGLTRRVERAEAEQLQLLQHAVDISERERGRIAADLHDSVVQGLAGSSMSLSAMAAEAEREGNLSAAQRLRDRAAELRQWVRELRSLIVTMVPPRLHEEGLAAALSDLTSSLGSRGVEVALEVDPTLQLSDTTEALLFRTAQEAIRNTLAHAEATKVQVRVAQPAEGRVQLVVSDNGKGIDADELAKARAGGHVGLQLLSELAEQSRGELKVDSSPGQGTTVTLELGTA</sequence>
<comment type="catalytic activity">
    <reaction evidence="1">
        <text>ATP + protein L-histidine = ADP + protein N-phospho-L-histidine.</text>
        <dbReference type="EC" id="2.7.13.3"/>
    </reaction>
</comment>
<dbReference type="InterPro" id="IPR036890">
    <property type="entry name" value="HATPase_C_sf"/>
</dbReference>
<dbReference type="EMBL" id="CAFBMG010000222">
    <property type="protein sequence ID" value="CAB4919455.1"/>
    <property type="molecule type" value="Genomic_DNA"/>
</dbReference>
<dbReference type="InterPro" id="IPR003594">
    <property type="entry name" value="HATPase_dom"/>
</dbReference>
<dbReference type="GO" id="GO:0000155">
    <property type="term" value="F:phosphorelay sensor kinase activity"/>
    <property type="evidence" value="ECO:0007669"/>
    <property type="project" value="InterPro"/>
</dbReference>
<keyword evidence="19" id="KW-1133">Transmembrane helix</keyword>
<keyword evidence="14" id="KW-0408">Iron</keyword>
<protein>
    <recommendedName>
        <fullName evidence="5">Oxygen sensor histidine kinase NreB</fullName>
        <ecNumber evidence="4">2.7.13.3</ecNumber>
    </recommendedName>
    <alternativeName>
        <fullName evidence="17">Nitrogen regulation protein B</fullName>
    </alternativeName>
</protein>
<evidence type="ECO:0000256" key="4">
    <source>
        <dbReference type="ARBA" id="ARBA00012438"/>
    </source>
</evidence>
<evidence type="ECO:0000256" key="8">
    <source>
        <dbReference type="ARBA" id="ARBA00022553"/>
    </source>
</evidence>
<keyword evidence="19" id="KW-0812">Transmembrane</keyword>
<feature type="transmembrane region" description="Helical" evidence="19">
    <location>
        <begin position="186"/>
        <end position="210"/>
    </location>
</feature>
<dbReference type="InterPro" id="IPR004358">
    <property type="entry name" value="Sig_transdc_His_kin-like_C"/>
</dbReference>
<keyword evidence="11" id="KW-0547">Nucleotide-binding</keyword>
<evidence type="ECO:0000256" key="15">
    <source>
        <dbReference type="ARBA" id="ARBA00023014"/>
    </source>
</evidence>
<dbReference type="GO" id="GO:0016020">
    <property type="term" value="C:membrane"/>
    <property type="evidence" value="ECO:0007669"/>
    <property type="project" value="InterPro"/>
</dbReference>
<dbReference type="InterPro" id="IPR050482">
    <property type="entry name" value="Sensor_HK_TwoCompSys"/>
</dbReference>
<evidence type="ECO:0000256" key="7">
    <source>
        <dbReference type="ARBA" id="ARBA00022490"/>
    </source>
</evidence>
<keyword evidence="7" id="KW-0963">Cytoplasm</keyword>
<evidence type="ECO:0000256" key="1">
    <source>
        <dbReference type="ARBA" id="ARBA00000085"/>
    </source>
</evidence>
<accession>A0A6J7HSX1</accession>
<dbReference type="Pfam" id="PF02518">
    <property type="entry name" value="HATPase_c"/>
    <property type="match status" value="1"/>
</dbReference>
<keyword evidence="19" id="KW-0472">Membrane</keyword>
<dbReference type="GO" id="GO:0046872">
    <property type="term" value="F:metal ion binding"/>
    <property type="evidence" value="ECO:0007669"/>
    <property type="project" value="UniProtKB-KW"/>
</dbReference>
<evidence type="ECO:0000256" key="17">
    <source>
        <dbReference type="ARBA" id="ARBA00030800"/>
    </source>
</evidence>
<keyword evidence="15" id="KW-0411">Iron-sulfur</keyword>
<evidence type="ECO:0000313" key="21">
    <source>
        <dbReference type="EMBL" id="CAB4756723.1"/>
    </source>
</evidence>
<dbReference type="Gene3D" id="3.30.565.10">
    <property type="entry name" value="Histidine kinase-like ATPase, C-terminal domain"/>
    <property type="match status" value="1"/>
</dbReference>
<dbReference type="AlphaFoldDB" id="A0A6J7HSX1"/>
<evidence type="ECO:0000256" key="2">
    <source>
        <dbReference type="ARBA" id="ARBA00001966"/>
    </source>
</evidence>
<evidence type="ECO:0000256" key="9">
    <source>
        <dbReference type="ARBA" id="ARBA00022679"/>
    </source>
</evidence>
<comment type="cofactor">
    <cofactor evidence="2">
        <name>[4Fe-4S] cluster</name>
        <dbReference type="ChEBI" id="CHEBI:49883"/>
    </cofactor>
</comment>
<keyword evidence="9" id="KW-0808">Transferase</keyword>
<keyword evidence="13" id="KW-0067">ATP-binding</keyword>
<evidence type="ECO:0000256" key="3">
    <source>
        <dbReference type="ARBA" id="ARBA00004496"/>
    </source>
</evidence>
<feature type="transmembrane region" description="Helical" evidence="19">
    <location>
        <begin position="15"/>
        <end position="37"/>
    </location>
</feature>
<evidence type="ECO:0000256" key="13">
    <source>
        <dbReference type="ARBA" id="ARBA00022840"/>
    </source>
</evidence>